<dbReference type="InterPro" id="IPR003313">
    <property type="entry name" value="AraC-bd"/>
</dbReference>
<evidence type="ECO:0000256" key="2">
    <source>
        <dbReference type="ARBA" id="ARBA00023125"/>
    </source>
</evidence>
<accession>A0A2T5JTD0</accession>
<dbReference type="AlphaFoldDB" id="A0A2T5JTD0"/>
<keyword evidence="1" id="KW-0805">Transcription regulation</keyword>
<evidence type="ECO:0000256" key="3">
    <source>
        <dbReference type="ARBA" id="ARBA00023163"/>
    </source>
</evidence>
<reference evidence="5 6" key="1">
    <citation type="submission" date="2018-04" db="EMBL/GenBank/DDBJ databases">
        <title>Genomic Encyclopedia of Type Strains, Phase III (KMG-III): the genomes of soil and plant-associated and newly described type strains.</title>
        <authorList>
            <person name="Whitman W."/>
        </authorList>
    </citation>
    <scope>NUCLEOTIDE SEQUENCE [LARGE SCALE GENOMIC DNA]</scope>
    <source>
        <strain evidence="5 6">KA25</strain>
    </source>
</reference>
<dbReference type="EMBL" id="QAOT01000022">
    <property type="protein sequence ID" value="PTR13423.1"/>
    <property type="molecule type" value="Genomic_DNA"/>
</dbReference>
<dbReference type="PROSITE" id="PS01124">
    <property type="entry name" value="HTH_ARAC_FAMILY_2"/>
    <property type="match status" value="1"/>
</dbReference>
<dbReference type="PANTHER" id="PTHR46796">
    <property type="entry name" value="HTH-TYPE TRANSCRIPTIONAL ACTIVATOR RHAS-RELATED"/>
    <property type="match status" value="1"/>
</dbReference>
<comment type="caution">
    <text evidence="5">The sequence shown here is derived from an EMBL/GenBank/DDBJ whole genome shotgun (WGS) entry which is preliminary data.</text>
</comment>
<evidence type="ECO:0000256" key="1">
    <source>
        <dbReference type="ARBA" id="ARBA00023015"/>
    </source>
</evidence>
<evidence type="ECO:0000313" key="5">
    <source>
        <dbReference type="EMBL" id="PTR13423.1"/>
    </source>
</evidence>
<dbReference type="Pfam" id="PF12833">
    <property type="entry name" value="HTH_18"/>
    <property type="match status" value="1"/>
</dbReference>
<sequence>MPEAILETQAWSERPELLPKLERRSYASAVARHKHDFHQVVLPREGAMEIEVAGRGGVVNAAQGAFVPGGEVHEFGSSDPSDFIVLDIDTSHFTSLRNGISVLDDYAHKTFFSMTPRLHLLVSYAASFKTTGALPISRAWATLFIEDSARQLVETGRRRSTRVGRACLFIEKSLAEPLTVAAIARAAGISERGLHDRFQRELGISPFAYLTERRTARALALLEQTGQPIHEIAVLTGYSDQSALTRALRKARGVTPAAFRRRCAGRS</sequence>
<dbReference type="SUPFAM" id="SSF46689">
    <property type="entry name" value="Homeodomain-like"/>
    <property type="match status" value="2"/>
</dbReference>
<dbReference type="GO" id="GO:0043565">
    <property type="term" value="F:sequence-specific DNA binding"/>
    <property type="evidence" value="ECO:0007669"/>
    <property type="project" value="InterPro"/>
</dbReference>
<dbReference type="Gene3D" id="2.60.120.10">
    <property type="entry name" value="Jelly Rolls"/>
    <property type="match status" value="1"/>
</dbReference>
<proteinExistence type="predicted"/>
<dbReference type="Pfam" id="PF02311">
    <property type="entry name" value="AraC_binding"/>
    <property type="match status" value="1"/>
</dbReference>
<dbReference type="InterPro" id="IPR011051">
    <property type="entry name" value="RmlC_Cupin_sf"/>
</dbReference>
<evidence type="ECO:0000313" key="6">
    <source>
        <dbReference type="Proteomes" id="UP000244060"/>
    </source>
</evidence>
<dbReference type="Gene3D" id="1.10.10.60">
    <property type="entry name" value="Homeodomain-like"/>
    <property type="match status" value="1"/>
</dbReference>
<keyword evidence="3" id="KW-0804">Transcription</keyword>
<keyword evidence="6" id="KW-1185">Reference proteome</keyword>
<dbReference type="OrthoDB" id="9793400at2"/>
<dbReference type="InterPro" id="IPR050204">
    <property type="entry name" value="AraC_XylS_family_regulators"/>
</dbReference>
<dbReference type="InterPro" id="IPR009057">
    <property type="entry name" value="Homeodomain-like_sf"/>
</dbReference>
<protein>
    <submittedName>
        <fullName evidence="5">AraC-like DNA-binding protein</fullName>
    </submittedName>
</protein>
<dbReference type="PANTHER" id="PTHR46796:SF10">
    <property type="entry name" value="TRANSCRIPTIONAL ACTIVATOR FEAR"/>
    <property type="match status" value="1"/>
</dbReference>
<dbReference type="InterPro" id="IPR014710">
    <property type="entry name" value="RmlC-like_jellyroll"/>
</dbReference>
<dbReference type="InterPro" id="IPR018060">
    <property type="entry name" value="HTH_AraC"/>
</dbReference>
<dbReference type="Proteomes" id="UP000244060">
    <property type="component" value="Unassembled WGS sequence"/>
</dbReference>
<feature type="domain" description="HTH araC/xylS-type" evidence="4">
    <location>
        <begin position="164"/>
        <end position="262"/>
    </location>
</feature>
<keyword evidence="2 5" id="KW-0238">DNA-binding</keyword>
<gene>
    <name evidence="5" type="ORF">C8J28_12253</name>
</gene>
<dbReference type="GO" id="GO:0003700">
    <property type="term" value="F:DNA-binding transcription factor activity"/>
    <property type="evidence" value="ECO:0007669"/>
    <property type="project" value="InterPro"/>
</dbReference>
<organism evidence="5 6">
    <name type="scientific">Cereibacter azotoformans</name>
    <dbReference type="NCBI Taxonomy" id="43057"/>
    <lineage>
        <taxon>Bacteria</taxon>
        <taxon>Pseudomonadati</taxon>
        <taxon>Pseudomonadota</taxon>
        <taxon>Alphaproteobacteria</taxon>
        <taxon>Rhodobacterales</taxon>
        <taxon>Paracoccaceae</taxon>
        <taxon>Cereibacter</taxon>
    </lineage>
</organism>
<dbReference type="SMART" id="SM00342">
    <property type="entry name" value="HTH_ARAC"/>
    <property type="match status" value="1"/>
</dbReference>
<evidence type="ECO:0000259" key="4">
    <source>
        <dbReference type="PROSITE" id="PS01124"/>
    </source>
</evidence>
<name>A0A2T5JTD0_9RHOB</name>
<dbReference type="SUPFAM" id="SSF51182">
    <property type="entry name" value="RmlC-like cupins"/>
    <property type="match status" value="1"/>
</dbReference>